<evidence type="ECO:0000313" key="1">
    <source>
        <dbReference type="EMBL" id="KAK3910793.1"/>
    </source>
</evidence>
<keyword evidence="2" id="KW-1185">Reference proteome</keyword>
<organism evidence="1 2">
    <name type="scientific">Frankliniella fusca</name>
    <dbReference type="NCBI Taxonomy" id="407009"/>
    <lineage>
        <taxon>Eukaryota</taxon>
        <taxon>Metazoa</taxon>
        <taxon>Ecdysozoa</taxon>
        <taxon>Arthropoda</taxon>
        <taxon>Hexapoda</taxon>
        <taxon>Insecta</taxon>
        <taxon>Pterygota</taxon>
        <taxon>Neoptera</taxon>
        <taxon>Paraneoptera</taxon>
        <taxon>Thysanoptera</taxon>
        <taxon>Terebrantia</taxon>
        <taxon>Thripoidea</taxon>
        <taxon>Thripidae</taxon>
        <taxon>Frankliniella</taxon>
    </lineage>
</organism>
<dbReference type="EMBL" id="JAHWGI010000195">
    <property type="protein sequence ID" value="KAK3910793.1"/>
    <property type="molecule type" value="Genomic_DNA"/>
</dbReference>
<comment type="caution">
    <text evidence="1">The sequence shown here is derived from an EMBL/GenBank/DDBJ whole genome shotgun (WGS) entry which is preliminary data.</text>
</comment>
<name>A0AAE1GXQ7_9NEOP</name>
<dbReference type="Proteomes" id="UP001219518">
    <property type="component" value="Unassembled WGS sequence"/>
</dbReference>
<sequence>MLYHPWKNESKDILQRDIEKLFKQHKDSIQKVKSLFNSLQDEVMALALEEAEDREIIEDRENSLDMPVFDFDSYTLNDSLTKADIQTEFGT</sequence>
<protein>
    <submittedName>
        <fullName evidence="1">Non-reducing polyketide synthase adrD</fullName>
    </submittedName>
</protein>
<accession>A0AAE1GXQ7</accession>
<dbReference type="AlphaFoldDB" id="A0AAE1GXQ7"/>
<reference evidence="1" key="2">
    <citation type="journal article" date="2023" name="BMC Genomics">
        <title>Pest status, molecular evolution, and epigenetic factors derived from the genome assembly of Frankliniella fusca, a thysanopteran phytovirus vector.</title>
        <authorList>
            <person name="Catto M.A."/>
            <person name="Labadie P.E."/>
            <person name="Jacobson A.L."/>
            <person name="Kennedy G.G."/>
            <person name="Srinivasan R."/>
            <person name="Hunt B.G."/>
        </authorList>
    </citation>
    <scope>NUCLEOTIDE SEQUENCE</scope>
    <source>
        <strain evidence="1">PL_HMW_Pooled</strain>
    </source>
</reference>
<proteinExistence type="predicted"/>
<reference evidence="1" key="1">
    <citation type="submission" date="2021-07" db="EMBL/GenBank/DDBJ databases">
        <authorList>
            <person name="Catto M.A."/>
            <person name="Jacobson A."/>
            <person name="Kennedy G."/>
            <person name="Labadie P."/>
            <person name="Hunt B.G."/>
            <person name="Srinivasan R."/>
        </authorList>
    </citation>
    <scope>NUCLEOTIDE SEQUENCE</scope>
    <source>
        <strain evidence="1">PL_HMW_Pooled</strain>
        <tissue evidence="1">Head</tissue>
    </source>
</reference>
<gene>
    <name evidence="1" type="ORF">KUF71_004281</name>
</gene>
<evidence type="ECO:0000313" key="2">
    <source>
        <dbReference type="Proteomes" id="UP001219518"/>
    </source>
</evidence>